<feature type="domain" description="Coatomer alpha subunit C-terminal" evidence="14">
    <location>
        <begin position="832"/>
        <end position="1245"/>
    </location>
</feature>
<dbReference type="GO" id="GO:0000139">
    <property type="term" value="C:Golgi membrane"/>
    <property type="evidence" value="ECO:0007669"/>
    <property type="project" value="UniProtKB-SubCell"/>
</dbReference>
<dbReference type="OrthoDB" id="10261470at2759"/>
<evidence type="ECO:0000256" key="10">
    <source>
        <dbReference type="PIRNR" id="PIRNR003354"/>
    </source>
</evidence>
<dbReference type="Gene3D" id="1.25.40.470">
    <property type="match status" value="1"/>
</dbReference>
<dbReference type="Pfam" id="PF04053">
    <property type="entry name" value="B-prop_COPA_B_2nd"/>
    <property type="match status" value="1"/>
</dbReference>
<evidence type="ECO:0000259" key="13">
    <source>
        <dbReference type="Pfam" id="PF04053"/>
    </source>
</evidence>
<feature type="domain" description="COPA/B TPR" evidence="15">
    <location>
        <begin position="637"/>
        <end position="779"/>
    </location>
</feature>
<dbReference type="InterPro" id="IPR056176">
    <property type="entry name" value="TPR_COPA_B"/>
</dbReference>
<evidence type="ECO:0000256" key="6">
    <source>
        <dbReference type="ARBA" id="ARBA00022892"/>
    </source>
</evidence>
<dbReference type="CDD" id="cd22948">
    <property type="entry name" value="Coatomer_WDAD_alpha"/>
    <property type="match status" value="1"/>
</dbReference>
<dbReference type="Gene3D" id="2.130.10.10">
    <property type="entry name" value="YVTN repeat-like/Quinoprotein amine dehydrogenase"/>
    <property type="match status" value="1"/>
</dbReference>
<evidence type="ECO:0000256" key="2">
    <source>
        <dbReference type="ARBA" id="ARBA00022448"/>
    </source>
</evidence>
<proteinExistence type="predicted"/>
<keyword evidence="5" id="KW-0677">Repeat</keyword>
<dbReference type="FunFam" id="2.130.10.10:FF:000010">
    <property type="entry name" value="Coatomer subunit alpha"/>
    <property type="match status" value="1"/>
</dbReference>
<feature type="compositionally biased region" description="Low complexity" evidence="12">
    <location>
        <begin position="878"/>
        <end position="896"/>
    </location>
</feature>
<keyword evidence="9 10" id="KW-0472">Membrane</keyword>
<dbReference type="Pfam" id="PF23953">
    <property type="entry name" value="TPR_COPA_B"/>
    <property type="match status" value="1"/>
</dbReference>
<dbReference type="InterPro" id="IPR010714">
    <property type="entry name" value="Coatomer_asu_C"/>
</dbReference>
<dbReference type="CDD" id="cd00200">
    <property type="entry name" value="WD40"/>
    <property type="match status" value="1"/>
</dbReference>
<dbReference type="GO" id="GO:0006888">
    <property type="term" value="P:endoplasmic reticulum to Golgi vesicle-mediated transport"/>
    <property type="evidence" value="ECO:0007669"/>
    <property type="project" value="InterPro"/>
</dbReference>
<dbReference type="Proteomes" id="UP001150569">
    <property type="component" value="Unassembled WGS sequence"/>
</dbReference>
<dbReference type="PANTHER" id="PTHR19876:SF1">
    <property type="entry name" value="COATOMER SUBUNIT ALPHA"/>
    <property type="match status" value="1"/>
</dbReference>
<comment type="caution">
    <text evidence="16">The sequence shown here is derived from an EMBL/GenBank/DDBJ whole genome shotgun (WGS) entry which is preliminary data.</text>
</comment>
<dbReference type="SMART" id="SM00320">
    <property type="entry name" value="WD40"/>
    <property type="match status" value="7"/>
</dbReference>
<keyword evidence="6 10" id="KW-0931">ER-Golgi transport</keyword>
<feature type="repeat" description="WD" evidence="11">
    <location>
        <begin position="133"/>
        <end position="174"/>
    </location>
</feature>
<evidence type="ECO:0000256" key="7">
    <source>
        <dbReference type="ARBA" id="ARBA00022927"/>
    </source>
</evidence>
<evidence type="ECO:0000313" key="16">
    <source>
        <dbReference type="EMBL" id="KAJ1922602.1"/>
    </source>
</evidence>
<feature type="repeat" description="WD" evidence="11">
    <location>
        <begin position="256"/>
        <end position="297"/>
    </location>
</feature>
<dbReference type="SUPFAM" id="SSF63829">
    <property type="entry name" value="Calcium-dependent phosphotriesterase"/>
    <property type="match status" value="1"/>
</dbReference>
<evidence type="ECO:0000256" key="1">
    <source>
        <dbReference type="ARBA" id="ARBA00004255"/>
    </source>
</evidence>
<dbReference type="InterPro" id="IPR036322">
    <property type="entry name" value="WD40_repeat_dom_sf"/>
</dbReference>
<dbReference type="InterPro" id="IPR001680">
    <property type="entry name" value="WD40_rpt"/>
</dbReference>
<evidence type="ECO:0000256" key="11">
    <source>
        <dbReference type="PROSITE-ProRule" id="PRU00221"/>
    </source>
</evidence>
<dbReference type="EMBL" id="JANBPT010000385">
    <property type="protein sequence ID" value="KAJ1922602.1"/>
    <property type="molecule type" value="Genomic_DNA"/>
</dbReference>
<reference evidence="16" key="1">
    <citation type="submission" date="2022-07" db="EMBL/GenBank/DDBJ databases">
        <title>Phylogenomic reconstructions and comparative analyses of Kickxellomycotina fungi.</title>
        <authorList>
            <person name="Reynolds N.K."/>
            <person name="Stajich J.E."/>
            <person name="Barry K."/>
            <person name="Grigoriev I.V."/>
            <person name="Crous P."/>
            <person name="Smith M.E."/>
        </authorList>
    </citation>
    <scope>NUCLEOTIDE SEQUENCE</scope>
    <source>
        <strain evidence="16">RSA 861</strain>
    </source>
</reference>
<dbReference type="PANTHER" id="PTHR19876">
    <property type="entry name" value="COATOMER"/>
    <property type="match status" value="1"/>
</dbReference>
<feature type="repeat" description="WD" evidence="11">
    <location>
        <begin position="212"/>
        <end position="253"/>
    </location>
</feature>
<dbReference type="PRINTS" id="PR00320">
    <property type="entry name" value="GPROTEINBRPT"/>
</dbReference>
<dbReference type="AlphaFoldDB" id="A0A9W8A9Y4"/>
<feature type="domain" description="COPA/B second beta-propeller" evidence="13">
    <location>
        <begin position="350"/>
        <end position="596"/>
    </location>
</feature>
<dbReference type="FunFam" id="1.25.40.470:FF:000002">
    <property type="entry name" value="Coatomer subunit alpha"/>
    <property type="match status" value="1"/>
</dbReference>
<keyword evidence="8 10" id="KW-0333">Golgi apparatus</keyword>
<dbReference type="GO" id="GO:0030126">
    <property type="term" value="C:COPI vesicle coat"/>
    <property type="evidence" value="ECO:0007669"/>
    <property type="project" value="UniProtKB-UniRule"/>
</dbReference>
<evidence type="ECO:0000313" key="17">
    <source>
        <dbReference type="Proteomes" id="UP001150569"/>
    </source>
</evidence>
<accession>A0A9W8A9Y4</accession>
<dbReference type="GO" id="GO:0006891">
    <property type="term" value="P:intra-Golgi vesicle-mediated transport"/>
    <property type="evidence" value="ECO:0007669"/>
    <property type="project" value="TreeGrafter"/>
</dbReference>
<keyword evidence="3 10" id="KW-0963">Cytoplasm</keyword>
<comment type="subunit">
    <text evidence="10">Oligomeric complex that consists of at least the alpha, beta, beta', gamma, delta, epsilon and zeta subunits.</text>
</comment>
<dbReference type="GO" id="GO:0006886">
    <property type="term" value="P:intracellular protein transport"/>
    <property type="evidence" value="ECO:0007669"/>
    <property type="project" value="UniProtKB-UniRule"/>
</dbReference>
<dbReference type="Pfam" id="PF00400">
    <property type="entry name" value="WD40"/>
    <property type="match status" value="6"/>
</dbReference>
<dbReference type="InterPro" id="IPR020472">
    <property type="entry name" value="WD40_PAC1"/>
</dbReference>
<protein>
    <recommendedName>
        <fullName evidence="10">Coatomer subunit alpha</fullName>
    </recommendedName>
</protein>
<feature type="repeat" description="WD" evidence="11">
    <location>
        <begin position="91"/>
        <end position="132"/>
    </location>
</feature>
<keyword evidence="7 10" id="KW-0653">Protein transport</keyword>
<dbReference type="PIRSF" id="PIRSF003354">
    <property type="entry name" value="Coatomer_alpha_subunit"/>
    <property type="match status" value="1"/>
</dbReference>
<dbReference type="InterPro" id="IPR016391">
    <property type="entry name" value="Coatomer_asu"/>
</dbReference>
<dbReference type="InterPro" id="IPR047312">
    <property type="entry name" value="Coatomer_alpha_WD-assoc_reg"/>
</dbReference>
<evidence type="ECO:0000256" key="5">
    <source>
        <dbReference type="ARBA" id="ARBA00022737"/>
    </source>
</evidence>
<evidence type="ECO:0000256" key="8">
    <source>
        <dbReference type="ARBA" id="ARBA00023034"/>
    </source>
</evidence>
<feature type="region of interest" description="Disordered" evidence="12">
    <location>
        <begin position="871"/>
        <end position="907"/>
    </location>
</feature>
<organism evidence="16 17">
    <name type="scientific">Tieghemiomyces parasiticus</name>
    <dbReference type="NCBI Taxonomy" id="78921"/>
    <lineage>
        <taxon>Eukaryota</taxon>
        <taxon>Fungi</taxon>
        <taxon>Fungi incertae sedis</taxon>
        <taxon>Zoopagomycota</taxon>
        <taxon>Kickxellomycotina</taxon>
        <taxon>Dimargaritomycetes</taxon>
        <taxon>Dimargaritales</taxon>
        <taxon>Dimargaritaceae</taxon>
        <taxon>Tieghemiomyces</taxon>
    </lineage>
</organism>
<evidence type="ECO:0000256" key="9">
    <source>
        <dbReference type="ARBA" id="ARBA00023136"/>
    </source>
</evidence>
<dbReference type="GO" id="GO:0006890">
    <property type="term" value="P:retrograde vesicle-mediated transport, Golgi to endoplasmic reticulum"/>
    <property type="evidence" value="ECO:0007669"/>
    <property type="project" value="TreeGrafter"/>
</dbReference>
<dbReference type="PROSITE" id="PS50294">
    <property type="entry name" value="WD_REPEATS_REGION"/>
    <property type="match status" value="5"/>
</dbReference>
<comment type="function">
    <text evidence="10">The coatomer is a cytosolic protein complex that binds to dilysine motifs and reversibly associates with Golgi non-clathrin-coated vesicles, which further mediate biosynthetic protein transport from the ER, via the Golgi up to the trans Golgi network.</text>
</comment>
<evidence type="ECO:0000256" key="12">
    <source>
        <dbReference type="SAM" id="MobiDB-lite"/>
    </source>
</evidence>
<dbReference type="InterPro" id="IPR006692">
    <property type="entry name" value="Beta-prop_COPA/B_2nd"/>
</dbReference>
<feature type="repeat" description="WD" evidence="11">
    <location>
        <begin position="7"/>
        <end position="48"/>
    </location>
</feature>
<evidence type="ECO:0000259" key="15">
    <source>
        <dbReference type="Pfam" id="PF23953"/>
    </source>
</evidence>
<dbReference type="Pfam" id="PF06957">
    <property type="entry name" value="COPI_C"/>
    <property type="match status" value="1"/>
</dbReference>
<keyword evidence="17" id="KW-1185">Reference proteome</keyword>
<evidence type="ECO:0000259" key="14">
    <source>
        <dbReference type="Pfam" id="PF06957"/>
    </source>
</evidence>
<dbReference type="GO" id="GO:0005198">
    <property type="term" value="F:structural molecule activity"/>
    <property type="evidence" value="ECO:0007669"/>
    <property type="project" value="InterPro"/>
</dbReference>
<evidence type="ECO:0000256" key="3">
    <source>
        <dbReference type="ARBA" id="ARBA00022490"/>
    </source>
</evidence>
<dbReference type="InterPro" id="IPR050844">
    <property type="entry name" value="Coatomer_complex_subunit"/>
</dbReference>
<sequence>MQMLTKFETKSNRVKGLAFHPKRPWILAALHNGCVQLWDYRMGTLLERFDEHEGPVRGVAFHPTQNLFVSGGDDFKIKVWNHKTRRCLFTLNGHMDYIRTVFFHHELPWILSASDDQTIRIWNWQSRQCIAILPGHTHYVMCAQFHPKDDLIVSACLDETIRVWDYSGLRKKNSAGAPAPYEDMMGAHGGSRGGPGQGDIFGNTDVYVKFVLEGHTRGVNWATFHPTMPLIVSGGDDRQVKLWRMNDSKAWEVDTCRGHFSNVSCALFHPRQEMIVSDSEDRTIRVWDSSRRTLLQTFHREVDKFWILAAHPEINLFAAGHDGGLMVFKLERERPAFVASPRALYFVKGNQVRFRDAKTGDENPVVTLRQFADNRYNQPPRTIAHNPAENALLVSYPTDGGTYELYTLPSNPLTHVDTSQYYQRGSGTSAIWISRNRFAVLDQPQQQILIKDLSNTTTKSLKFAHPVTNLFAGPGSIILATTANAVLFYDVQQRIVLKEVNAAPVKYAVWNADMSLVALLCKHTVTVATKAGEQVCQVSETIRIKSGAWDESGVFVYTTLNHLKYCLPQGDNGIIRTLDNPVYLTQVTGRDVHCLDRDAKAGVITIDPTEYRFKLALVKRNYEEVVGIIRRSNLVGQSIIAYLQKKGYPEIALNFVKEPASRFELAVACGNLDIALETAKVLDKETYWIKLASEALRLGQVQTVEFAYQRIKSYDRLSFLYLITGNTDKLQKMLKIAEIRGDAQSRFHNALYLGNVDERIRVLKDLKQYALAYTAAKAHGLEEEAAAILQLAGMPIEEVELPADLTGAALFVPAAPVVRQADLNWPQLAVSKGVFENLFAHQAASKSGSGAVAASAMSLLDEPVAEIGGDWGGDDLDLPGLEGPSDSSARADAAGSHGDDVADEAGAGWDIDDDLKLQLDAELAADATASVVGEFSAPAPGTPEADLWSRNSSLPVDHVAAGAFGQAMQLLTQQVGVVNFAPLKPHFLAIYQATQSALPGNPALPALSVPVRRTLDETEPRRLLPANVMDLQALITQLQEGYRKTTAGRFEDAIALFRNILQALMFTLAPTKVVADETHQLIRICQEYLVGLTLERARQQLVTQPDQVRRVLELAAYFTHCTLQPVHQQLALRSAMVLHYKQKNFQSAGNFARRLLELAPATAVATQARQIQTICDRNSRDEITLEYDQYNPFVVCAASFTPLYKNSPTADCPYCHATYQPDHTSSVCRICEVAEVGRQATGLRLA</sequence>
<comment type="subcellular location">
    <subcellularLocation>
        <location evidence="10">Cytoplasm</location>
    </subcellularLocation>
    <subcellularLocation>
        <location evidence="1 10">Golgi apparatus membrane</location>
        <topology evidence="1 10">Peripheral membrane protein</topology>
        <orientation evidence="1">Cytoplasmic side</orientation>
    </subcellularLocation>
</comment>
<dbReference type="InterPro" id="IPR015943">
    <property type="entry name" value="WD40/YVTN_repeat-like_dom_sf"/>
</dbReference>
<dbReference type="SUPFAM" id="SSF50978">
    <property type="entry name" value="WD40 repeat-like"/>
    <property type="match status" value="1"/>
</dbReference>
<feature type="repeat" description="WD" evidence="11">
    <location>
        <begin position="49"/>
        <end position="90"/>
    </location>
</feature>
<keyword evidence="4 11" id="KW-0853">WD repeat</keyword>
<keyword evidence="2 10" id="KW-0813">Transport</keyword>
<dbReference type="PROSITE" id="PS50082">
    <property type="entry name" value="WD_REPEATS_2"/>
    <property type="match status" value="6"/>
</dbReference>
<name>A0A9W8A9Y4_9FUNG</name>
<gene>
    <name evidence="16" type="ORF">IWQ60_006417</name>
</gene>
<evidence type="ECO:0000256" key="4">
    <source>
        <dbReference type="ARBA" id="ARBA00022574"/>
    </source>
</evidence>